<evidence type="ECO:0000313" key="3">
    <source>
        <dbReference type="Proteomes" id="UP001530400"/>
    </source>
</evidence>
<protein>
    <submittedName>
        <fullName evidence="2">Uncharacterized protein</fullName>
    </submittedName>
</protein>
<evidence type="ECO:0000313" key="2">
    <source>
        <dbReference type="EMBL" id="KAL3773116.1"/>
    </source>
</evidence>
<dbReference type="EMBL" id="JALLPJ020001247">
    <property type="protein sequence ID" value="KAL3773116.1"/>
    <property type="molecule type" value="Genomic_DNA"/>
</dbReference>
<dbReference type="Proteomes" id="UP001530400">
    <property type="component" value="Unassembled WGS sequence"/>
</dbReference>
<evidence type="ECO:0000256" key="1">
    <source>
        <dbReference type="SAM" id="MobiDB-lite"/>
    </source>
</evidence>
<sequence>MVLPTRSQNHVPILHDTNGKKDSRGHKIDKDIKTQTDDMVFFRWRLNGMVYLSTIEQKLPLLTFIGNDKVVKV</sequence>
<organism evidence="2 3">
    <name type="scientific">Cyclotella atomus</name>
    <dbReference type="NCBI Taxonomy" id="382360"/>
    <lineage>
        <taxon>Eukaryota</taxon>
        <taxon>Sar</taxon>
        <taxon>Stramenopiles</taxon>
        <taxon>Ochrophyta</taxon>
        <taxon>Bacillariophyta</taxon>
        <taxon>Coscinodiscophyceae</taxon>
        <taxon>Thalassiosirophycidae</taxon>
        <taxon>Stephanodiscales</taxon>
        <taxon>Stephanodiscaceae</taxon>
        <taxon>Cyclotella</taxon>
    </lineage>
</organism>
<comment type="caution">
    <text evidence="2">The sequence shown here is derived from an EMBL/GenBank/DDBJ whole genome shotgun (WGS) entry which is preliminary data.</text>
</comment>
<feature type="compositionally biased region" description="Basic and acidic residues" evidence="1">
    <location>
        <begin position="17"/>
        <end position="28"/>
    </location>
</feature>
<name>A0ABD3NAV1_9STRA</name>
<reference evidence="2 3" key="1">
    <citation type="submission" date="2024-10" db="EMBL/GenBank/DDBJ databases">
        <title>Updated reference genomes for cyclostephanoid diatoms.</title>
        <authorList>
            <person name="Roberts W.R."/>
            <person name="Alverson A.J."/>
        </authorList>
    </citation>
    <scope>NUCLEOTIDE SEQUENCE [LARGE SCALE GENOMIC DNA]</scope>
    <source>
        <strain evidence="2 3">AJA010-31</strain>
    </source>
</reference>
<proteinExistence type="predicted"/>
<feature type="region of interest" description="Disordered" evidence="1">
    <location>
        <begin position="1"/>
        <end position="28"/>
    </location>
</feature>
<keyword evidence="3" id="KW-1185">Reference proteome</keyword>
<feature type="compositionally biased region" description="Polar residues" evidence="1">
    <location>
        <begin position="1"/>
        <end position="10"/>
    </location>
</feature>
<gene>
    <name evidence="2" type="ORF">ACHAWO_008711</name>
</gene>
<accession>A0ABD3NAV1</accession>
<dbReference type="AlphaFoldDB" id="A0ABD3NAV1"/>